<sequence>MELPDCVEVLTGPSPAHSVIWLHGLGADGHDFEPVVPALIRPGLPVIRFVFPHAPLIPVTLNNGHVMRAWYDILSIDGDQRQVDLQGILHTRELVNALIEQEKARGVPSGNIVLAGFSQGGVIAYMAGLSHDERLAGVIGLSTYLPDRSWLAANRSPLNLSTPVFAGHGDDDDVVPSSLGRTAADALLAAGYPLQWHSYPMPHTVCPEELDDIADFLLAVLR</sequence>
<feature type="domain" description="Phospholipase/carboxylesterase/thioesterase" evidence="3">
    <location>
        <begin position="11"/>
        <end position="218"/>
    </location>
</feature>
<dbReference type="InterPro" id="IPR050565">
    <property type="entry name" value="LYPA1-2/EST-like"/>
</dbReference>
<dbReference type="KEGG" id="maer:DAI18_15185"/>
<gene>
    <name evidence="4" type="ORF">DAI18_15185</name>
</gene>
<dbReference type="Gene3D" id="3.40.50.1820">
    <property type="entry name" value="alpha/beta hydrolase"/>
    <property type="match status" value="1"/>
</dbReference>
<dbReference type="Pfam" id="PF02230">
    <property type="entry name" value="Abhydrolase_2"/>
    <property type="match status" value="1"/>
</dbReference>
<dbReference type="AlphaFoldDB" id="A0A2S0PFI0"/>
<dbReference type="PANTHER" id="PTHR10655:SF17">
    <property type="entry name" value="LYSOPHOSPHOLIPASE-LIKE PROTEIN 1"/>
    <property type="match status" value="1"/>
</dbReference>
<dbReference type="STRING" id="1122240.GCA_000620105_02060"/>
<comment type="similarity">
    <text evidence="1">Belongs to the AB hydrolase superfamily. AB hydrolase 2 family.</text>
</comment>
<reference evidence="4 5" key="1">
    <citation type="submission" date="2018-04" db="EMBL/GenBank/DDBJ databases">
        <title>Denitrifier Microvirgula.</title>
        <authorList>
            <person name="Anderson E."/>
            <person name="Jang J."/>
            <person name="Ishii S."/>
        </authorList>
    </citation>
    <scope>NUCLEOTIDE SEQUENCE [LARGE SCALE GENOMIC DNA]</scope>
    <source>
        <strain evidence="4 5">BE2.4</strain>
    </source>
</reference>
<dbReference type="EMBL" id="CP028519">
    <property type="protein sequence ID" value="AVY96129.1"/>
    <property type="molecule type" value="Genomic_DNA"/>
</dbReference>
<name>A0A2S0PFI0_9NEIS</name>
<proteinExistence type="inferred from homology"/>
<keyword evidence="5" id="KW-1185">Reference proteome</keyword>
<dbReference type="OrthoDB" id="9801763at2"/>
<dbReference type="SUPFAM" id="SSF53474">
    <property type="entry name" value="alpha/beta-Hydrolases"/>
    <property type="match status" value="1"/>
</dbReference>
<dbReference type="PANTHER" id="PTHR10655">
    <property type="entry name" value="LYSOPHOSPHOLIPASE-RELATED"/>
    <property type="match status" value="1"/>
</dbReference>
<evidence type="ECO:0000259" key="3">
    <source>
        <dbReference type="Pfam" id="PF02230"/>
    </source>
</evidence>
<dbReference type="InterPro" id="IPR003140">
    <property type="entry name" value="PLipase/COase/thioEstase"/>
</dbReference>
<dbReference type="GO" id="GO:0016787">
    <property type="term" value="F:hydrolase activity"/>
    <property type="evidence" value="ECO:0007669"/>
    <property type="project" value="UniProtKB-KW"/>
</dbReference>
<evidence type="ECO:0000256" key="1">
    <source>
        <dbReference type="ARBA" id="ARBA00006499"/>
    </source>
</evidence>
<evidence type="ECO:0000256" key="2">
    <source>
        <dbReference type="ARBA" id="ARBA00022801"/>
    </source>
</evidence>
<dbReference type="InterPro" id="IPR029058">
    <property type="entry name" value="AB_hydrolase_fold"/>
</dbReference>
<evidence type="ECO:0000313" key="5">
    <source>
        <dbReference type="Proteomes" id="UP000244173"/>
    </source>
</evidence>
<protein>
    <submittedName>
        <fullName evidence="4">Carboxylesterase</fullName>
    </submittedName>
</protein>
<evidence type="ECO:0000313" key="4">
    <source>
        <dbReference type="EMBL" id="AVY96129.1"/>
    </source>
</evidence>
<dbReference type="Proteomes" id="UP000244173">
    <property type="component" value="Chromosome"/>
</dbReference>
<organism evidence="4 5">
    <name type="scientific">Microvirgula aerodenitrificans</name>
    <dbReference type="NCBI Taxonomy" id="57480"/>
    <lineage>
        <taxon>Bacteria</taxon>
        <taxon>Pseudomonadati</taxon>
        <taxon>Pseudomonadota</taxon>
        <taxon>Betaproteobacteria</taxon>
        <taxon>Neisseriales</taxon>
        <taxon>Aquaspirillaceae</taxon>
        <taxon>Microvirgula</taxon>
    </lineage>
</organism>
<accession>A0A2S0PFI0</accession>
<keyword evidence="2" id="KW-0378">Hydrolase</keyword>